<gene>
    <name evidence="2" type="ORF">FWK35_00034407</name>
</gene>
<evidence type="ECO:0000256" key="1">
    <source>
        <dbReference type="SAM" id="MobiDB-lite"/>
    </source>
</evidence>
<comment type="caution">
    <text evidence="2">The sequence shown here is derived from an EMBL/GenBank/DDBJ whole genome shotgun (WGS) entry which is preliminary data.</text>
</comment>
<evidence type="ECO:0000313" key="3">
    <source>
        <dbReference type="Proteomes" id="UP000478052"/>
    </source>
</evidence>
<evidence type="ECO:0008006" key="4">
    <source>
        <dbReference type="Google" id="ProtNLM"/>
    </source>
</evidence>
<organism evidence="2 3">
    <name type="scientific">Aphis craccivora</name>
    <name type="common">Cowpea aphid</name>
    <dbReference type="NCBI Taxonomy" id="307492"/>
    <lineage>
        <taxon>Eukaryota</taxon>
        <taxon>Metazoa</taxon>
        <taxon>Ecdysozoa</taxon>
        <taxon>Arthropoda</taxon>
        <taxon>Hexapoda</taxon>
        <taxon>Insecta</taxon>
        <taxon>Pterygota</taxon>
        <taxon>Neoptera</taxon>
        <taxon>Paraneoptera</taxon>
        <taxon>Hemiptera</taxon>
        <taxon>Sternorrhyncha</taxon>
        <taxon>Aphidomorpha</taxon>
        <taxon>Aphidoidea</taxon>
        <taxon>Aphididae</taxon>
        <taxon>Aphidini</taxon>
        <taxon>Aphis</taxon>
        <taxon>Aphis</taxon>
    </lineage>
</organism>
<feature type="compositionally biased region" description="Polar residues" evidence="1">
    <location>
        <begin position="567"/>
        <end position="587"/>
    </location>
</feature>
<reference evidence="2 3" key="1">
    <citation type="submission" date="2019-08" db="EMBL/GenBank/DDBJ databases">
        <title>Whole genome of Aphis craccivora.</title>
        <authorList>
            <person name="Voronova N.V."/>
            <person name="Shulinski R.S."/>
            <person name="Bandarenka Y.V."/>
            <person name="Zhorov D.G."/>
            <person name="Warner D."/>
        </authorList>
    </citation>
    <scope>NUCLEOTIDE SEQUENCE [LARGE SCALE GENOMIC DNA]</scope>
    <source>
        <strain evidence="2">180601</strain>
        <tissue evidence="2">Whole Body</tissue>
    </source>
</reference>
<feature type="compositionally biased region" description="Polar residues" evidence="1">
    <location>
        <begin position="616"/>
        <end position="637"/>
    </location>
</feature>
<feature type="non-terminal residue" evidence="2">
    <location>
        <position position="942"/>
    </location>
</feature>
<dbReference type="EMBL" id="VUJU01010167">
    <property type="protein sequence ID" value="KAF0715512.1"/>
    <property type="molecule type" value="Genomic_DNA"/>
</dbReference>
<dbReference type="Proteomes" id="UP000478052">
    <property type="component" value="Unassembled WGS sequence"/>
</dbReference>
<dbReference type="AlphaFoldDB" id="A0A6G0VZ50"/>
<feature type="region of interest" description="Disordered" evidence="1">
    <location>
        <begin position="567"/>
        <end position="637"/>
    </location>
</feature>
<name>A0A6G0VZ50_APHCR</name>
<keyword evidence="3" id="KW-1185">Reference proteome</keyword>
<evidence type="ECO:0000313" key="2">
    <source>
        <dbReference type="EMBL" id="KAF0715512.1"/>
    </source>
</evidence>
<feature type="compositionally biased region" description="Polar residues" evidence="1">
    <location>
        <begin position="599"/>
        <end position="608"/>
    </location>
</feature>
<feature type="non-terminal residue" evidence="2">
    <location>
        <position position="1"/>
    </location>
</feature>
<sequence length="942" mass="106471">LSFRRAKVSSGSNYVSIVGRCTICNSCFKGIVSEKPPENARVLMECKYVGNYNEIHTTIKKRRMIGPTIDKALLRVVDEGIACESFRENEALRLMKTGDLEPAILPTGNALRIQKSKQLKANRRNDDSLTALYMMKTEDDFKGVIRDIGCDPFFVHYHTHEQIHLYRNYCNNERKPKLIIDATGSLIKQFKKFGLEKTNRIYLYEAVVYDEEAGHSFTTTNMLTERHTNSSICNWLVQWAACDVPKPKQTVCDNSLALLSAITQSFTQFSSLQDYIRMCADLLSNQTDPDPHWVPKCYIRIDVAHFLKIACKWVPLKSTPRRVREIILRAVGLMIKSQSLTDIRAMLLTLFIVITNETDGVNINTGLETPCEQHKNRLLNATSTGFQDFQDTFKDILASNEVVDHARIMLEEEYERQNEGLNNFENPFQAWANSVYNESKNLIEEGTGINPFYCPSLVPILIRSLKLLPLWSGVMIPIFGFGEEVASSAAVESSFRKLKTLTLKNITLPTSVEIFLENHIVSLKGTSLIRGSTYLVNENPNLCEHSDLPNTQLDSTNSYLTQLQSPEHQNENTYDDNISLTQSNSPEHQNENTYDDNIISLTQSNSPEHQNKNTYDDNISLTLSNSPEHQNQNTDDDNISLTLSNFPEQQNNLDEESLACESWNRKTKKQRKGNSYLVPNPHLRHLNLNSTRNIKSLPLLKNGSRAEELKSITVKDVGKIVLTNTCAFDTVASIFAVAYCDSLLYSNEIDTILDSSDFFSFISKMVKCGITASTYLERANIILKQLHPDIRQLSTINLVVCDSTASNIFQGMLGELPSVEELVTCSNKMCKNNKKISVMYLTYNTTEDLSGLENYVLSRVNTESSICGYKDGNNLCQELKTRTTTASNAHLIIEIIKWAEDDDIDYSTEAIPHIKIQLNSIPDIIVCSGKTFELRGVGCYRS</sequence>
<proteinExistence type="predicted"/>
<accession>A0A6G0VZ50</accession>
<protein>
    <recommendedName>
        <fullName evidence="4">NOF-FB transposable element protein</fullName>
    </recommendedName>
</protein>